<dbReference type="SMART" id="SM00312">
    <property type="entry name" value="PX"/>
    <property type="match status" value="1"/>
</dbReference>
<dbReference type="InterPro" id="IPR026847">
    <property type="entry name" value="VPS13"/>
</dbReference>
<accession>A0A485KCX0</accession>
<dbReference type="PANTHER" id="PTHR16166:SF93">
    <property type="entry name" value="INTERMEMBRANE LIPID TRANSFER PROTEIN VPS13"/>
    <property type="match status" value="1"/>
</dbReference>
<name>A0A485KCX0_9STRA</name>
<evidence type="ECO:0000313" key="4">
    <source>
        <dbReference type="EMBL" id="VFT81445.1"/>
    </source>
</evidence>
<dbReference type="GO" id="GO:0045053">
    <property type="term" value="P:protein retention in Golgi apparatus"/>
    <property type="evidence" value="ECO:0007669"/>
    <property type="project" value="TreeGrafter"/>
</dbReference>
<reference evidence="4 5" key="1">
    <citation type="submission" date="2019-03" db="EMBL/GenBank/DDBJ databases">
        <authorList>
            <person name="Gaulin E."/>
            <person name="Dumas B."/>
        </authorList>
    </citation>
    <scope>NUCLEOTIDE SEQUENCE [LARGE SCALE GENOMIC DNA]</scope>
    <source>
        <strain evidence="4">CBS 568.67</strain>
    </source>
</reference>
<evidence type="ECO:0000259" key="2">
    <source>
        <dbReference type="PROSITE" id="PS50195"/>
    </source>
</evidence>
<gene>
    <name evidence="4" type="primary">Aste57867_4331</name>
    <name evidence="3" type="ORF">As57867_004320</name>
    <name evidence="4" type="ORF">ASTE57867_4331</name>
</gene>
<organism evidence="4 5">
    <name type="scientific">Aphanomyces stellatus</name>
    <dbReference type="NCBI Taxonomy" id="120398"/>
    <lineage>
        <taxon>Eukaryota</taxon>
        <taxon>Sar</taxon>
        <taxon>Stramenopiles</taxon>
        <taxon>Oomycota</taxon>
        <taxon>Saprolegniomycetes</taxon>
        <taxon>Saprolegniales</taxon>
        <taxon>Verrucalvaceae</taxon>
        <taxon>Aphanomyces</taxon>
    </lineage>
</organism>
<dbReference type="InterPro" id="IPR036871">
    <property type="entry name" value="PX_dom_sf"/>
</dbReference>
<evidence type="ECO:0000313" key="3">
    <source>
        <dbReference type="EMBL" id="KAF0713430.1"/>
    </source>
</evidence>
<dbReference type="OrthoDB" id="77585at2759"/>
<dbReference type="PROSITE" id="PS50195">
    <property type="entry name" value="PX"/>
    <property type="match status" value="1"/>
</dbReference>
<feature type="domain" description="PX" evidence="2">
    <location>
        <begin position="1433"/>
        <end position="1546"/>
    </location>
</feature>
<dbReference type="CDD" id="cd06093">
    <property type="entry name" value="PX_domain"/>
    <property type="match status" value="1"/>
</dbReference>
<evidence type="ECO:0000256" key="1">
    <source>
        <dbReference type="ARBA" id="ARBA00006545"/>
    </source>
</evidence>
<dbReference type="InterPro" id="IPR056748">
    <property type="entry name" value="VPS13-like_C"/>
</dbReference>
<dbReference type="GO" id="GO:0006623">
    <property type="term" value="P:protein targeting to vacuole"/>
    <property type="evidence" value="ECO:0007669"/>
    <property type="project" value="TreeGrafter"/>
</dbReference>
<dbReference type="Pfam" id="PF00787">
    <property type="entry name" value="PX"/>
    <property type="match status" value="1"/>
</dbReference>
<protein>
    <submittedName>
        <fullName evidence="4">Aste57867_4331 protein</fullName>
    </submittedName>
</protein>
<dbReference type="PANTHER" id="PTHR16166">
    <property type="entry name" value="VACUOLAR PROTEIN SORTING-ASSOCIATED PROTEIN VPS13"/>
    <property type="match status" value="1"/>
</dbReference>
<keyword evidence="5" id="KW-1185">Reference proteome</keyword>
<dbReference type="SUPFAM" id="SSF64268">
    <property type="entry name" value="PX domain"/>
    <property type="match status" value="1"/>
</dbReference>
<proteinExistence type="inferred from homology"/>
<dbReference type="InterPro" id="IPR009543">
    <property type="entry name" value="VPS13_VAB"/>
</dbReference>
<evidence type="ECO:0000313" key="5">
    <source>
        <dbReference type="Proteomes" id="UP000332933"/>
    </source>
</evidence>
<comment type="similarity">
    <text evidence="1">Belongs to the VPS13 family.</text>
</comment>
<dbReference type="InterPro" id="IPR001683">
    <property type="entry name" value="PX_dom"/>
</dbReference>
<sequence>MLSNCSSHMAVVKDYEWQSPPVDVTAIGTRTSLSLRYKPQGRRLTKRITNLVMIAEDKTEQNVEYAVGMRIDQGPSIFSRSIVMTFTPRYKIINRSKSTTLEIQQENEEFILQPNESKFLKGRLLRLRVENHMWTEYFEMEAVGDLIMKVQQEPRPHPHFHHCYAQDNPKGAIVQVSIQLQDPMILVSLRCQEELTVDSFYLIRNECTQFKVMVWQKNCSSAFPTVDCVLPYTTLSYVPDQYLNCPTLCLQIQSTLLYEGKQLELNVLPVIAIANVEVTLNKPHRLPIIHVGRRRIWIDVVMEGTTKVIVVTDVLPGTSTAHLDKRQAMLLQDWKRIINCLGPTVSMVNTYARAPAVSLFDTVHQWNCNLRVVEGRRFDVLATTRDNFSPNIQVEWAGQKRELRPQNFATSPIWLPLDWDALAAEVGDHVAFFRIEIFQQDSLFGSRKIGFMEMDVLSYLQEHPYGVLDVWCPLISCTTGQKSSACLHLLLTHEPFHVDTEIEYTTAEDESCLIALEREIEILQSCQKEFQRVLTEASLDVSSNEVYEAKDKKTVGSMSSSVSISSDETFMDDKKELSIIVMNVSYLDLDVTNHNFYCAMEFDTATRCTNPATPKPLEKVPERKQAVLNFSSTQPLGLDLVYNEGRVKIHAIHYDGQCGSMLNDQLLGIGDIVSAVNSQSILNLSKDTAFAAIERAKALAPTFTLAITPNSWELKWDVEWNRRVIFEEMSTNFVKILLYRRDAEKDYGLSAEKESSVLPFLYFFGEDTILDTLNPAKQHTQQDDLVAMCWLKLPDDDEDVVSMGHSHERVCALYQSDQSDLNIVGTIRLAAKWQVKKPDEAQTTIELYAQIEVKHLYVSFISDIEVILASLSGSSQTAGIQLSYGTLTDSRQIVNVRMCHLQIDNQLLDTNYPVLLSPVKSDSPDPIPTFQGMIVVNMLPSVMHFEYIFAQVQELEVKLEDFVLVAIIGVFSGINWSAWKSQQVVSTNPYDLLLAENIISDFQTVEMETNKKVVLRWLLLCPIKLRMTFSSTTDRPLTHSILSPNMSPLLRNFIGAAAALVTNLDRAPIEIPEFFIENVFETKYTLGYYIMQHYVHFGLRSWYKIIGSVDVLGNPIGLVSTLGTGVKDFFFTPAQMLLEDESGLRIDNLRTGMTKGSKSLLRNTAVGVFHTTGKITETLGKGLAMLAMDTQYNVQRQQRALRQASSIGHIGDGIVEGGKDLAGGIWQGVRGVVVEPVVGAATDGASGFIVGLGKGFAGLVVKPTAGVLDLLNSISQGVKVTAESIDTGIHGRGTSRIRLPRRIEMDGVLVAYSQREAKGSAIMLLSGLQDDYVYHIEHNDGGIVLLTDKRICCLSKGHQLWEVALDSTLQVQAEDQQLTLSRGNKKLYAVSCTDSTRPQHFQVAVDTLGHSSVQDTRYLLLNLEQNSETLAILKICKTNQFVHFVNDVVVSFTVYRLLVLGGPYQWTVFRRYSEFRDFHERLLTSGVNVSVLPSLPGRQLFFSTSESIVKHRKEALGIYLQVILMHPFLLHTPDTIHFLTHDASDIQVAHAGLS</sequence>
<dbReference type="Gene3D" id="3.30.1520.10">
    <property type="entry name" value="Phox-like domain"/>
    <property type="match status" value="1"/>
</dbReference>
<dbReference type="Pfam" id="PF25036">
    <property type="entry name" value="VPS13_VAB"/>
    <property type="match status" value="1"/>
</dbReference>
<dbReference type="Proteomes" id="UP000332933">
    <property type="component" value="Unassembled WGS sequence"/>
</dbReference>
<dbReference type="GO" id="GO:0035091">
    <property type="term" value="F:phosphatidylinositol binding"/>
    <property type="evidence" value="ECO:0007669"/>
    <property type="project" value="InterPro"/>
</dbReference>
<dbReference type="Pfam" id="PF25037">
    <property type="entry name" value="VPS13_C"/>
    <property type="match status" value="1"/>
</dbReference>
<reference evidence="3" key="2">
    <citation type="submission" date="2019-06" db="EMBL/GenBank/DDBJ databases">
        <title>Genomics analysis of Aphanomyces spp. identifies a new class of oomycete effector associated with host adaptation.</title>
        <authorList>
            <person name="Gaulin E."/>
        </authorList>
    </citation>
    <scope>NUCLEOTIDE SEQUENCE</scope>
    <source>
        <strain evidence="3">CBS 578.67</strain>
    </source>
</reference>
<dbReference type="EMBL" id="VJMH01001053">
    <property type="protein sequence ID" value="KAF0713430.1"/>
    <property type="molecule type" value="Genomic_DNA"/>
</dbReference>
<dbReference type="EMBL" id="CAADRA010001053">
    <property type="protein sequence ID" value="VFT81445.1"/>
    <property type="molecule type" value="Genomic_DNA"/>
</dbReference>